<keyword evidence="6 7" id="KW-0472">Membrane</keyword>
<accession>A0A4Q7MK65</accession>
<keyword evidence="5 7" id="KW-1133">Transmembrane helix</keyword>
<keyword evidence="11" id="KW-1185">Reference proteome</keyword>
<comment type="similarity">
    <text evidence="7">Belongs to the binding-protein-dependent transport system permease family.</text>
</comment>
<dbReference type="Gene3D" id="1.10.3720.10">
    <property type="entry name" value="MetI-like"/>
    <property type="match status" value="1"/>
</dbReference>
<protein>
    <submittedName>
        <fullName evidence="10">Cellobiose ABC transporter membrane protein</fullName>
    </submittedName>
</protein>
<evidence type="ECO:0000256" key="3">
    <source>
        <dbReference type="ARBA" id="ARBA00022475"/>
    </source>
</evidence>
<dbReference type="GO" id="GO:0055085">
    <property type="term" value="P:transmembrane transport"/>
    <property type="evidence" value="ECO:0007669"/>
    <property type="project" value="InterPro"/>
</dbReference>
<feature type="compositionally biased region" description="Low complexity" evidence="8">
    <location>
        <begin position="1"/>
        <end position="12"/>
    </location>
</feature>
<evidence type="ECO:0000256" key="1">
    <source>
        <dbReference type="ARBA" id="ARBA00004651"/>
    </source>
</evidence>
<dbReference type="SUPFAM" id="SSF160964">
    <property type="entry name" value="MalF N-terminal region-like"/>
    <property type="match status" value="1"/>
</dbReference>
<comment type="subcellular location">
    <subcellularLocation>
        <location evidence="1 7">Cell membrane</location>
        <topology evidence="1 7">Multi-pass membrane protein</topology>
    </subcellularLocation>
</comment>
<dbReference type="PANTHER" id="PTHR30193">
    <property type="entry name" value="ABC TRANSPORTER PERMEASE PROTEIN"/>
    <property type="match status" value="1"/>
</dbReference>
<name>A0A4Q7MK65_9MICO</name>
<feature type="transmembrane region" description="Helical" evidence="7">
    <location>
        <begin position="140"/>
        <end position="160"/>
    </location>
</feature>
<feature type="region of interest" description="Disordered" evidence="8">
    <location>
        <begin position="337"/>
        <end position="381"/>
    </location>
</feature>
<dbReference type="RefSeq" id="WP_130352036.1">
    <property type="nucleotide sequence ID" value="NZ_SGWY01000001.1"/>
</dbReference>
<evidence type="ECO:0000256" key="8">
    <source>
        <dbReference type="SAM" id="MobiDB-lite"/>
    </source>
</evidence>
<evidence type="ECO:0000256" key="7">
    <source>
        <dbReference type="RuleBase" id="RU363032"/>
    </source>
</evidence>
<dbReference type="PROSITE" id="PS50928">
    <property type="entry name" value="ABC_TM1"/>
    <property type="match status" value="1"/>
</dbReference>
<feature type="transmembrane region" description="Helical" evidence="7">
    <location>
        <begin position="107"/>
        <end position="128"/>
    </location>
</feature>
<feature type="transmembrane region" description="Helical" evidence="7">
    <location>
        <begin position="243"/>
        <end position="262"/>
    </location>
</feature>
<evidence type="ECO:0000313" key="10">
    <source>
        <dbReference type="EMBL" id="RZS68771.1"/>
    </source>
</evidence>
<gene>
    <name evidence="10" type="ORF">EV187_1209</name>
</gene>
<keyword evidence="2 7" id="KW-0813">Transport</keyword>
<evidence type="ECO:0000256" key="5">
    <source>
        <dbReference type="ARBA" id="ARBA00022989"/>
    </source>
</evidence>
<keyword evidence="4 7" id="KW-0812">Transmembrane</keyword>
<dbReference type="EMBL" id="SGWY01000001">
    <property type="protein sequence ID" value="RZS68771.1"/>
    <property type="molecule type" value="Genomic_DNA"/>
</dbReference>
<evidence type="ECO:0000256" key="6">
    <source>
        <dbReference type="ARBA" id="ARBA00023136"/>
    </source>
</evidence>
<evidence type="ECO:0000313" key="11">
    <source>
        <dbReference type="Proteomes" id="UP000293289"/>
    </source>
</evidence>
<feature type="compositionally biased region" description="Low complexity" evidence="8">
    <location>
        <begin position="370"/>
        <end position="381"/>
    </location>
</feature>
<dbReference type="Proteomes" id="UP000293289">
    <property type="component" value="Unassembled WGS sequence"/>
</dbReference>
<sequence>MTTTATAPPSSAERPDAPTGPPPRRAPKRIAFGHRLSRWDLKLSPYLYISPFFILFLVVGLFPIAYTAVISFMDWDLVRNSGTFIGFDQYVYVLTQPKFWIALRNTFSIFLLSSIPQLILAIFIAAMLDQNIRARTFWRMGVLLPYVMAPVAVALIFSNMFGDKYGLVNTTLADLGIPPIMWHSDAFASHIAIATMVNFRWTGYNTLILLAAMQAIPRDYYEAAAIDGASKFRQFTAITVPSLRPTLIFVIITSTIGGLQIFDEPRMYDQYGTGGADSQWLTITLYLYDIGWGQWNFGRAAALAWILFLIILAIGIVNLLVTRRVVRDEGSRGSLGRREHRAAARAARRDLRRAASSGTLADAPEPEPAPESATDTPEAQR</sequence>
<evidence type="ECO:0000256" key="4">
    <source>
        <dbReference type="ARBA" id="ARBA00022692"/>
    </source>
</evidence>
<feature type="region of interest" description="Disordered" evidence="8">
    <location>
        <begin position="1"/>
        <end position="26"/>
    </location>
</feature>
<dbReference type="CDD" id="cd06261">
    <property type="entry name" value="TM_PBP2"/>
    <property type="match status" value="1"/>
</dbReference>
<proteinExistence type="inferred from homology"/>
<feature type="transmembrane region" description="Helical" evidence="7">
    <location>
        <begin position="46"/>
        <end position="73"/>
    </location>
</feature>
<dbReference type="InterPro" id="IPR035906">
    <property type="entry name" value="MetI-like_sf"/>
</dbReference>
<evidence type="ECO:0000256" key="2">
    <source>
        <dbReference type="ARBA" id="ARBA00022448"/>
    </source>
</evidence>
<reference evidence="10 11" key="1">
    <citation type="submission" date="2019-02" db="EMBL/GenBank/DDBJ databases">
        <title>Genomic Encyclopedia of Type Strains, Phase IV (KMG-IV): sequencing the most valuable type-strain genomes for metagenomic binning, comparative biology and taxonomic classification.</title>
        <authorList>
            <person name="Goeker M."/>
        </authorList>
    </citation>
    <scope>NUCLEOTIDE SEQUENCE [LARGE SCALE GENOMIC DNA]</scope>
    <source>
        <strain evidence="10 11">DSM 43045</strain>
    </source>
</reference>
<keyword evidence="3" id="KW-1003">Cell membrane</keyword>
<feature type="domain" description="ABC transmembrane type-1" evidence="9">
    <location>
        <begin position="103"/>
        <end position="318"/>
    </location>
</feature>
<organism evidence="10 11">
    <name type="scientific">Agromyces ramosus</name>
    <dbReference type="NCBI Taxonomy" id="33879"/>
    <lineage>
        <taxon>Bacteria</taxon>
        <taxon>Bacillati</taxon>
        <taxon>Actinomycetota</taxon>
        <taxon>Actinomycetes</taxon>
        <taxon>Micrococcales</taxon>
        <taxon>Microbacteriaceae</taxon>
        <taxon>Agromyces</taxon>
    </lineage>
</organism>
<dbReference type="SUPFAM" id="SSF161098">
    <property type="entry name" value="MetI-like"/>
    <property type="match status" value="1"/>
</dbReference>
<evidence type="ECO:0000259" key="9">
    <source>
        <dbReference type="PROSITE" id="PS50928"/>
    </source>
</evidence>
<dbReference type="InterPro" id="IPR000515">
    <property type="entry name" value="MetI-like"/>
</dbReference>
<dbReference type="AlphaFoldDB" id="A0A4Q7MK65"/>
<comment type="caution">
    <text evidence="10">The sequence shown here is derived from an EMBL/GenBank/DDBJ whole genome shotgun (WGS) entry which is preliminary data.</text>
</comment>
<feature type="transmembrane region" description="Helical" evidence="7">
    <location>
        <begin position="302"/>
        <end position="321"/>
    </location>
</feature>
<dbReference type="Pfam" id="PF00528">
    <property type="entry name" value="BPD_transp_1"/>
    <property type="match status" value="1"/>
</dbReference>
<dbReference type="GO" id="GO:0005886">
    <property type="term" value="C:plasma membrane"/>
    <property type="evidence" value="ECO:0007669"/>
    <property type="project" value="UniProtKB-SubCell"/>
</dbReference>
<dbReference type="PANTHER" id="PTHR30193:SF37">
    <property type="entry name" value="INNER MEMBRANE ABC TRANSPORTER PERMEASE PROTEIN YCJO"/>
    <property type="match status" value="1"/>
</dbReference>
<dbReference type="OrthoDB" id="4319190at2"/>
<dbReference type="InterPro" id="IPR051393">
    <property type="entry name" value="ABC_transporter_permease"/>
</dbReference>